<reference evidence="1" key="1">
    <citation type="submission" date="2018-12" db="EMBL/GenBank/DDBJ databases">
        <title>Novel natural products biosynthetic potential of the class Ktedonobacteria.</title>
        <authorList>
            <person name="Zheng Y."/>
            <person name="Saitou A."/>
            <person name="Wang C.M."/>
            <person name="Toyoda A."/>
            <person name="Minakuchi Y."/>
            <person name="Sekiguchi Y."/>
            <person name="Ueda K."/>
            <person name="Takano H."/>
            <person name="Sakai Y."/>
            <person name="Yokota A."/>
            <person name="Yabe S."/>
        </authorList>
    </citation>
    <scope>NUCLEOTIDE SEQUENCE</scope>
    <source>
        <strain evidence="1">A3-2</strain>
    </source>
</reference>
<dbReference type="AlphaFoldDB" id="A0A455T7L7"/>
<organism evidence="1">
    <name type="scientific">Thermogemmatispora argillosa</name>
    <dbReference type="NCBI Taxonomy" id="2045280"/>
    <lineage>
        <taxon>Bacteria</taxon>
        <taxon>Bacillati</taxon>
        <taxon>Chloroflexota</taxon>
        <taxon>Ktedonobacteria</taxon>
        <taxon>Thermogemmatisporales</taxon>
        <taxon>Thermogemmatisporaceae</taxon>
        <taxon>Thermogemmatispora</taxon>
    </lineage>
</organism>
<sequence length="105" mass="11575">MTMTAHPTGYRYRLLPEVKIRREAFGGILYKYGCADRGALSFINSRPLIELLLLAREQFAGDLSMAIEQRVPSAASKARLYTALDELAKRGYVAIEEAVAPAAAE</sequence>
<accession>A0A455T7L7</accession>
<evidence type="ECO:0000313" key="1">
    <source>
        <dbReference type="EMBL" id="BBH95440.1"/>
    </source>
</evidence>
<dbReference type="InterPro" id="IPR023850">
    <property type="entry name" value="MftB"/>
</dbReference>
<gene>
    <name evidence="1" type="ORF">KTA_36390</name>
</gene>
<dbReference type="EMBL" id="AP019377">
    <property type="protein sequence ID" value="BBH95440.1"/>
    <property type="molecule type" value="Genomic_DNA"/>
</dbReference>
<dbReference type="NCBIfam" id="TIGR03967">
    <property type="entry name" value="mycofact_MftB"/>
    <property type="match status" value="1"/>
</dbReference>
<name>A0A455T7L7_9CHLR</name>
<protein>
    <recommendedName>
        <fullName evidence="2">Mycofactocin system protein MftB</fullName>
    </recommendedName>
</protein>
<evidence type="ECO:0008006" key="2">
    <source>
        <dbReference type="Google" id="ProtNLM"/>
    </source>
</evidence>
<dbReference type="Pfam" id="PF26520">
    <property type="entry name" value="MftB_chaperone"/>
    <property type="match status" value="1"/>
</dbReference>
<proteinExistence type="predicted"/>